<evidence type="ECO:0000256" key="5">
    <source>
        <dbReference type="SAM" id="MobiDB-lite"/>
    </source>
</evidence>
<dbReference type="PANTHER" id="PTHR14030:SF4">
    <property type="entry name" value="BUB1 KINASE, ISOFORM A-RELATED"/>
    <property type="match status" value="1"/>
</dbReference>
<proteinExistence type="predicted"/>
<evidence type="ECO:0000259" key="7">
    <source>
        <dbReference type="PROSITE" id="PS51489"/>
    </source>
</evidence>
<evidence type="ECO:0000256" key="2">
    <source>
        <dbReference type="ARBA" id="ARBA00022454"/>
    </source>
</evidence>
<dbReference type="GO" id="GO:0032991">
    <property type="term" value="C:protein-containing complex"/>
    <property type="evidence" value="ECO:0007669"/>
    <property type="project" value="UniProtKB-ARBA"/>
</dbReference>
<organism evidence="8 9">
    <name type="scientific">Musa troglodytarum</name>
    <name type="common">fe'i banana</name>
    <dbReference type="NCBI Taxonomy" id="320322"/>
    <lineage>
        <taxon>Eukaryota</taxon>
        <taxon>Viridiplantae</taxon>
        <taxon>Streptophyta</taxon>
        <taxon>Embryophyta</taxon>
        <taxon>Tracheophyta</taxon>
        <taxon>Spermatophyta</taxon>
        <taxon>Magnoliopsida</taxon>
        <taxon>Liliopsida</taxon>
        <taxon>Zingiberales</taxon>
        <taxon>Musaceae</taxon>
        <taxon>Musa</taxon>
    </lineage>
</organism>
<evidence type="ECO:0000256" key="1">
    <source>
        <dbReference type="ARBA" id="ARBA00004629"/>
    </source>
</evidence>
<feature type="non-terminal residue" evidence="8">
    <location>
        <position position="1"/>
    </location>
</feature>
<keyword evidence="8" id="KW-0808">Transferase</keyword>
<dbReference type="GO" id="GO:0007094">
    <property type="term" value="P:mitotic spindle assembly checkpoint signaling"/>
    <property type="evidence" value="ECO:0007669"/>
    <property type="project" value="InterPro"/>
</dbReference>
<keyword evidence="9" id="KW-1185">Reference proteome</keyword>
<evidence type="ECO:0000259" key="6">
    <source>
        <dbReference type="PROSITE" id="PS50011"/>
    </source>
</evidence>
<dbReference type="GO" id="GO:0051754">
    <property type="term" value="P:meiotic sister chromatid cohesion, centromeric"/>
    <property type="evidence" value="ECO:0007669"/>
    <property type="project" value="TreeGrafter"/>
</dbReference>
<dbReference type="Gene3D" id="1.10.510.10">
    <property type="entry name" value="Transferase(Phosphotransferase) domain 1"/>
    <property type="match status" value="1"/>
</dbReference>
<dbReference type="SMART" id="SM00777">
    <property type="entry name" value="Mad3_BUB1_I"/>
    <property type="match status" value="1"/>
</dbReference>
<feature type="compositionally biased region" description="Basic and acidic residues" evidence="5">
    <location>
        <begin position="38"/>
        <end position="48"/>
    </location>
</feature>
<dbReference type="PROSITE" id="PS00108">
    <property type="entry name" value="PROTEIN_KINASE_ST"/>
    <property type="match status" value="1"/>
</dbReference>
<dbReference type="InterPro" id="IPR015661">
    <property type="entry name" value="Bub1/Mad3"/>
</dbReference>
<evidence type="ECO:0000256" key="4">
    <source>
        <dbReference type="ARBA" id="ARBA00023328"/>
    </source>
</evidence>
<dbReference type="SUPFAM" id="SSF56112">
    <property type="entry name" value="Protein kinase-like (PK-like)"/>
    <property type="match status" value="1"/>
</dbReference>
<keyword evidence="2" id="KW-0158">Chromosome</keyword>
<comment type="subcellular location">
    <subcellularLocation>
        <location evidence="1">Chromosome</location>
        <location evidence="1">Centromere</location>
        <location evidence="1">Kinetochore</location>
    </subcellularLocation>
</comment>
<gene>
    <name evidence="8" type="ORF">MUK42_14529</name>
</gene>
<dbReference type="Pfam" id="PF00069">
    <property type="entry name" value="Pkinase"/>
    <property type="match status" value="1"/>
</dbReference>
<dbReference type="PANTHER" id="PTHR14030">
    <property type="entry name" value="MITOTIC CHECKPOINT SERINE/THREONINE-PROTEIN KINASE BUB1"/>
    <property type="match status" value="1"/>
</dbReference>
<dbReference type="PROSITE" id="PS50011">
    <property type="entry name" value="PROTEIN_KINASE_DOM"/>
    <property type="match status" value="1"/>
</dbReference>
<dbReference type="InterPro" id="IPR013212">
    <property type="entry name" value="Mad3/Bub1_I"/>
</dbReference>
<feature type="domain" description="Protein kinase" evidence="6">
    <location>
        <begin position="278"/>
        <end position="578"/>
    </location>
</feature>
<dbReference type="GO" id="GO:0000776">
    <property type="term" value="C:kinetochore"/>
    <property type="evidence" value="ECO:0007669"/>
    <property type="project" value="UniProtKB-KW"/>
</dbReference>
<dbReference type="Gene3D" id="1.25.40.430">
    <property type="match status" value="1"/>
</dbReference>
<dbReference type="GO" id="GO:0005524">
    <property type="term" value="F:ATP binding"/>
    <property type="evidence" value="ECO:0007669"/>
    <property type="project" value="InterPro"/>
</dbReference>
<evidence type="ECO:0000256" key="3">
    <source>
        <dbReference type="ARBA" id="ARBA00022838"/>
    </source>
</evidence>
<name>A0A9E7HZ74_9LILI</name>
<dbReference type="OrthoDB" id="248495at2759"/>
<dbReference type="AlphaFoldDB" id="A0A9E7HZ74"/>
<dbReference type="PROSITE" id="PS51489">
    <property type="entry name" value="BUB1_N"/>
    <property type="match status" value="1"/>
</dbReference>
<evidence type="ECO:0000313" key="8">
    <source>
        <dbReference type="EMBL" id="URE42735.1"/>
    </source>
</evidence>
<sequence length="581" mass="66344">DPKFQNTRSSSLSVLSALSASSLRHHHQRNPPEMVQFDCDHNPLRKDPSWSTQDEPSPRSVVDPILPRLRSIYEAAAESRSHPDDPAAAARFRDLLEDCVRSFADDERYRDDVRFLKICILYGDAIQDFERVFRIMEVKGICQTHSLLYEAYAMSLVAGGKLVEAHEVFRLGISKNAVPLDRLKKMHGMFLNHLAAVAQNAAADPKSDMCSRSLNQQPTLVDPWSMPTIDDLLKKMDTNIRKYNGYCRSSKVYSGKVSLSSLKNSSRNKIVELGGCKYQIKGCSGLGGFAQVYKAYNDSNPDDVLALKIQKPAFPWEFYMYRQLDKRIPAVERPSFGFAHKVHIFADLSVLVCDYLSHGTLQDAINSNLVTQKLMEEVLCIYYTIEMLRMLETLHSVGIIHGDFKPDNLLVRYAREELTEASFITRSGPWREQGLCLVDWGRGIDLSLFPADTRFIGDCRTSGFRCIEMQDNQPWKYQVDTYGLCVIVHMMLHGSYLTIEKKVNPDGSYHYGPRLPFKRYWNSDLWKPLFSQLLNMRSNGSDVQLLRSLRESFENYLHDNPKLIKTLKHLLAKQKACLCSA</sequence>
<dbReference type="InterPro" id="IPR000719">
    <property type="entry name" value="Prot_kinase_dom"/>
</dbReference>
<keyword evidence="8" id="KW-0418">Kinase</keyword>
<evidence type="ECO:0000313" key="9">
    <source>
        <dbReference type="Proteomes" id="UP001055439"/>
    </source>
</evidence>
<dbReference type="EMBL" id="CP097511">
    <property type="protein sequence ID" value="URE42735.1"/>
    <property type="molecule type" value="Genomic_DNA"/>
</dbReference>
<reference evidence="8" key="1">
    <citation type="submission" date="2022-05" db="EMBL/GenBank/DDBJ databases">
        <title>The Musa troglodytarum L. genome provides insights into the mechanism of non-climacteric behaviour and enrichment of carotenoids.</title>
        <authorList>
            <person name="Wang J."/>
        </authorList>
    </citation>
    <scope>NUCLEOTIDE SEQUENCE</scope>
    <source>
        <tissue evidence="8">Leaf</tissue>
    </source>
</reference>
<dbReference type="InterPro" id="IPR011009">
    <property type="entry name" value="Kinase-like_dom_sf"/>
</dbReference>
<dbReference type="SMART" id="SM00220">
    <property type="entry name" value="S_TKc"/>
    <property type="match status" value="1"/>
</dbReference>
<feature type="domain" description="BUB1 N-terminal" evidence="7">
    <location>
        <begin position="49"/>
        <end position="211"/>
    </location>
</feature>
<dbReference type="InterPro" id="IPR008271">
    <property type="entry name" value="Ser/Thr_kinase_AS"/>
</dbReference>
<keyword evidence="4" id="KW-0137">Centromere</keyword>
<keyword evidence="3" id="KW-0995">Kinetochore</keyword>
<accession>A0A9E7HZ74</accession>
<feature type="region of interest" description="Disordered" evidence="5">
    <location>
        <begin position="20"/>
        <end position="62"/>
    </location>
</feature>
<protein>
    <submittedName>
        <fullName evidence="8">Protein kinase domain</fullName>
    </submittedName>
</protein>
<dbReference type="Proteomes" id="UP001055439">
    <property type="component" value="Chromosome 9"/>
</dbReference>
<dbReference type="Pfam" id="PF08311">
    <property type="entry name" value="Mad3_BUB1_I"/>
    <property type="match status" value="1"/>
</dbReference>
<dbReference type="GO" id="GO:0004672">
    <property type="term" value="F:protein kinase activity"/>
    <property type="evidence" value="ECO:0007669"/>
    <property type="project" value="InterPro"/>
</dbReference>